<gene>
    <name evidence="1" type="ORF">AArc1_1477</name>
    <name evidence="2" type="ORF">AArcMg_2209</name>
</gene>
<reference evidence="1" key="3">
    <citation type="journal article" date="2019" name="Int. J. Syst. Evol. Microbiol.">
        <title>Natronolimnobius sulfurireducens sp. nov. and Halalkaliarchaeum desulfuricum gen. nov., sp. nov., the first sulfur-respiring alkaliphilic haloarchaea from hypersaline alkaline lakes.</title>
        <authorList>
            <person name="Sorokin D.Y."/>
            <person name="Yakimov M."/>
            <person name="Messina E."/>
            <person name="Merkel A.Y."/>
            <person name="Bale N.J."/>
            <person name="Sinninghe Damste J.S."/>
        </authorList>
    </citation>
    <scope>NUCLEOTIDE SEQUENCE</scope>
    <source>
        <strain evidence="2">AArc-Mg</strain>
        <strain evidence="1">AArc1</strain>
    </source>
</reference>
<dbReference type="GeneID" id="95973166"/>
<dbReference type="KEGG" id="nag:AArcMg_2209"/>
<evidence type="ECO:0000313" key="3">
    <source>
        <dbReference type="Proteomes" id="UP000258613"/>
    </source>
</evidence>
<organism evidence="1 4">
    <name type="scientific">Natrarchaeobaculum sulfurireducens</name>
    <dbReference type="NCBI Taxonomy" id="2044521"/>
    <lineage>
        <taxon>Archaea</taxon>
        <taxon>Methanobacteriati</taxon>
        <taxon>Methanobacteriota</taxon>
        <taxon>Stenosarchaea group</taxon>
        <taxon>Halobacteria</taxon>
        <taxon>Halobacteriales</taxon>
        <taxon>Natrialbaceae</taxon>
        <taxon>Natrarchaeobaculum</taxon>
    </lineage>
</organism>
<dbReference type="EMBL" id="CP024047">
    <property type="protein sequence ID" value="AXR77811.1"/>
    <property type="molecule type" value="Genomic_DNA"/>
</dbReference>
<dbReference type="Proteomes" id="UP000258707">
    <property type="component" value="Chromosome"/>
</dbReference>
<evidence type="ECO:0000313" key="1">
    <source>
        <dbReference type="EMBL" id="AXR77811.1"/>
    </source>
</evidence>
<protein>
    <submittedName>
        <fullName evidence="1">Uncharacterized protein</fullName>
    </submittedName>
</protein>
<reference evidence="3" key="2">
    <citation type="submission" date="2018-02" db="EMBL/GenBank/DDBJ databases">
        <title>Phenotypic and genomic properties of facultatively anaerobic sulfur-reducing natronoarchaea from hypersaline soda lakes.</title>
        <authorList>
            <person name="Sorokin D.Y."/>
            <person name="Kublanov I.V."/>
            <person name="Roman P."/>
            <person name="Sinninghe Damste J.S."/>
            <person name="Golyshin P.N."/>
            <person name="Rojo D."/>
            <person name="Ciordia S."/>
            <person name="Mena M.D.C."/>
            <person name="Ferrer M."/>
            <person name="Messina E."/>
            <person name="Smedile F."/>
            <person name="La Spada G."/>
            <person name="La Cono V."/>
            <person name="Yakimov M.M."/>
        </authorList>
    </citation>
    <scope>NUCLEOTIDE SEQUENCE [LARGE SCALE GENOMIC DNA]</scope>
    <source>
        <strain evidence="3">AArc-Mg</strain>
    </source>
</reference>
<accession>A0A346PRR1</accession>
<dbReference type="KEGG" id="nan:AArc1_1477"/>
<evidence type="ECO:0000313" key="2">
    <source>
        <dbReference type="EMBL" id="AXR82206.1"/>
    </source>
</evidence>
<dbReference type="EMBL" id="CP027033">
    <property type="protein sequence ID" value="AXR82206.1"/>
    <property type="molecule type" value="Genomic_DNA"/>
</dbReference>
<sequence length="189" mass="20479">MPELPAAAPDAASLEAAVAVAVPGVPAADPVAVAVVSVRLDPVDFCPVDVRRPVPVRPPVDRLVPPVSLVFVFLSFLSLERVRDCDPVPVDVVFLVFVVFVVLVRLEEPRPVEFDSEAESPPLVRFEDRLVFELLDDRDVPDDRVVLDDRVLPDELVAVVSSVFASFASDSSSVVQTLGDGIPLVRFET</sequence>
<proteinExistence type="predicted"/>
<dbReference type="Proteomes" id="UP000258613">
    <property type="component" value="Chromosome"/>
</dbReference>
<dbReference type="AlphaFoldDB" id="A0A346PE66"/>
<keyword evidence="3" id="KW-1185">Reference proteome</keyword>
<name>A0A346PE66_9EURY</name>
<evidence type="ECO:0000313" key="4">
    <source>
        <dbReference type="Proteomes" id="UP000258707"/>
    </source>
</evidence>
<accession>A0A346PE66</accession>
<dbReference type="RefSeq" id="WP_394341255.1">
    <property type="nucleotide sequence ID" value="NZ_CP024047.1"/>
</dbReference>
<reference evidence="4" key="1">
    <citation type="submission" date="2017-10" db="EMBL/GenBank/DDBJ databases">
        <title>Phenotypic and genomic properties of facultatively anaerobic sulfur-reducing natronoarchaea from hypersaline soda lakes.</title>
        <authorList>
            <person name="Sorokin D.Y."/>
            <person name="Kublanov I.V."/>
            <person name="Roman P."/>
            <person name="Sinninghe Damste J.S."/>
            <person name="Golyshin P.N."/>
            <person name="Rojo D."/>
            <person name="Ciordia S."/>
            <person name="Mena Md.C."/>
            <person name="Ferrer M."/>
            <person name="Messina E."/>
            <person name="Smedile F."/>
            <person name="La Spada G."/>
            <person name="La Cono V."/>
            <person name="Yakimov M.M."/>
        </authorList>
    </citation>
    <scope>NUCLEOTIDE SEQUENCE [LARGE SCALE GENOMIC DNA]</scope>
    <source>
        <strain evidence="4">AArc1</strain>
    </source>
</reference>